<dbReference type="InterPro" id="IPR029069">
    <property type="entry name" value="HotDog_dom_sf"/>
</dbReference>
<dbReference type="SUPFAM" id="SSF54637">
    <property type="entry name" value="Thioesterase/thiol ester dehydrase-isomerase"/>
    <property type="match status" value="1"/>
</dbReference>
<dbReference type="Pfam" id="PF13452">
    <property type="entry name" value="FAS1_DH_region"/>
    <property type="match status" value="1"/>
</dbReference>
<evidence type="ECO:0000259" key="1">
    <source>
        <dbReference type="Pfam" id="PF13452"/>
    </source>
</evidence>
<dbReference type="Gene3D" id="3.10.129.10">
    <property type="entry name" value="Hotdog Thioesterase"/>
    <property type="match status" value="1"/>
</dbReference>
<evidence type="ECO:0000313" key="2">
    <source>
        <dbReference type="EMBL" id="SVE55206.1"/>
    </source>
</evidence>
<protein>
    <recommendedName>
        <fullName evidence="1">FAS1-like dehydratase domain-containing protein</fullName>
    </recommendedName>
</protein>
<accession>A0A383EEC9</accession>
<dbReference type="AlphaFoldDB" id="A0A383EEC9"/>
<gene>
    <name evidence="2" type="ORF">METZ01_LOCUS508060</name>
</gene>
<organism evidence="2">
    <name type="scientific">marine metagenome</name>
    <dbReference type="NCBI Taxonomy" id="408172"/>
    <lineage>
        <taxon>unclassified sequences</taxon>
        <taxon>metagenomes</taxon>
        <taxon>ecological metagenomes</taxon>
    </lineage>
</organism>
<sequence>MTWGQINDETLAAAAELLGVPLRRDRMQWIETATEDAIRHFAWGIGDNNPLWFDADYAAKSPAGSIVAPPCILYAVDSTIVAPKLAGVQWIYAGTEWTWLDHIRVNDSFQVDARLTKQEVKSGRRFGKWALQI</sequence>
<feature type="non-terminal residue" evidence="2">
    <location>
        <position position="133"/>
    </location>
</feature>
<reference evidence="2" key="1">
    <citation type="submission" date="2018-05" db="EMBL/GenBank/DDBJ databases">
        <authorList>
            <person name="Lanie J.A."/>
            <person name="Ng W.-L."/>
            <person name="Kazmierczak K.M."/>
            <person name="Andrzejewski T.M."/>
            <person name="Davidsen T.M."/>
            <person name="Wayne K.J."/>
            <person name="Tettelin H."/>
            <person name="Glass J.I."/>
            <person name="Rusch D."/>
            <person name="Podicherti R."/>
            <person name="Tsui H.-C.T."/>
            <person name="Winkler M.E."/>
        </authorList>
    </citation>
    <scope>NUCLEOTIDE SEQUENCE</scope>
</reference>
<dbReference type="EMBL" id="UINC01225229">
    <property type="protein sequence ID" value="SVE55206.1"/>
    <property type="molecule type" value="Genomic_DNA"/>
</dbReference>
<dbReference type="InterPro" id="IPR039569">
    <property type="entry name" value="FAS1-like_DH_region"/>
</dbReference>
<proteinExistence type="predicted"/>
<dbReference type="CDD" id="cd03441">
    <property type="entry name" value="R_hydratase_like"/>
    <property type="match status" value="1"/>
</dbReference>
<feature type="domain" description="FAS1-like dehydratase" evidence="1">
    <location>
        <begin position="32"/>
        <end position="123"/>
    </location>
</feature>
<name>A0A383EEC9_9ZZZZ</name>